<evidence type="ECO:0000313" key="3">
    <source>
        <dbReference type="Proteomes" id="UP001499988"/>
    </source>
</evidence>
<gene>
    <name evidence="2" type="ORF">GCM10023333_03390</name>
</gene>
<dbReference type="InterPro" id="IPR021932">
    <property type="entry name" value="DUF3545"/>
</dbReference>
<dbReference type="Proteomes" id="UP001499988">
    <property type="component" value="Unassembled WGS sequence"/>
</dbReference>
<organism evidence="2 3">
    <name type="scientific">Ferrimonas pelagia</name>
    <dbReference type="NCBI Taxonomy" id="1177826"/>
    <lineage>
        <taxon>Bacteria</taxon>
        <taxon>Pseudomonadati</taxon>
        <taxon>Pseudomonadota</taxon>
        <taxon>Gammaproteobacteria</taxon>
        <taxon>Alteromonadales</taxon>
        <taxon>Ferrimonadaceae</taxon>
        <taxon>Ferrimonas</taxon>
    </lineage>
</organism>
<evidence type="ECO:0000256" key="1">
    <source>
        <dbReference type="SAM" id="MobiDB-lite"/>
    </source>
</evidence>
<reference evidence="3" key="1">
    <citation type="journal article" date="2019" name="Int. J. Syst. Evol. Microbiol.">
        <title>The Global Catalogue of Microorganisms (GCM) 10K type strain sequencing project: providing services to taxonomists for standard genome sequencing and annotation.</title>
        <authorList>
            <consortium name="The Broad Institute Genomics Platform"/>
            <consortium name="The Broad Institute Genome Sequencing Center for Infectious Disease"/>
            <person name="Wu L."/>
            <person name="Ma J."/>
        </authorList>
    </citation>
    <scope>NUCLEOTIDE SEQUENCE [LARGE SCALE GENOMIC DNA]</scope>
    <source>
        <strain evidence="3">JCM 18401</strain>
    </source>
</reference>
<feature type="compositionally biased region" description="Basic and acidic residues" evidence="1">
    <location>
        <begin position="1"/>
        <end position="10"/>
    </location>
</feature>
<feature type="region of interest" description="Disordered" evidence="1">
    <location>
        <begin position="1"/>
        <end position="31"/>
    </location>
</feature>
<evidence type="ECO:0008006" key="4">
    <source>
        <dbReference type="Google" id="ProtNLM"/>
    </source>
</evidence>
<protein>
    <recommendedName>
        <fullName evidence="4">DUF3545 family protein</fullName>
    </recommendedName>
</protein>
<dbReference type="EMBL" id="BAABJZ010000006">
    <property type="protein sequence ID" value="GAA4873885.1"/>
    <property type="molecule type" value="Genomic_DNA"/>
</dbReference>
<comment type="caution">
    <text evidence="2">The sequence shown here is derived from an EMBL/GenBank/DDBJ whole genome shotgun (WGS) entry which is preliminary data.</text>
</comment>
<dbReference type="Pfam" id="PF12065">
    <property type="entry name" value="DUF3545"/>
    <property type="match status" value="1"/>
</dbReference>
<keyword evidence="3" id="KW-1185">Reference proteome</keyword>
<name>A0ABP9EG42_9GAMM</name>
<proteinExistence type="predicted"/>
<sequence length="65" mass="7682">MGESVMERLDYGSPEGSVVEKPTRSRSNKKRKWREIEAIKERARLRKELSDIDFCCDLESELMDF</sequence>
<evidence type="ECO:0000313" key="2">
    <source>
        <dbReference type="EMBL" id="GAA4873885.1"/>
    </source>
</evidence>
<accession>A0ABP9EG42</accession>